<dbReference type="GO" id="GO:0005886">
    <property type="term" value="C:plasma membrane"/>
    <property type="evidence" value="ECO:0007669"/>
    <property type="project" value="UniProtKB-SubCell"/>
</dbReference>
<reference evidence="8 9" key="1">
    <citation type="submission" date="2013-09" db="EMBL/GenBank/DDBJ databases">
        <title>Genome sequencing of Arenimonas oryziterrae.</title>
        <authorList>
            <person name="Chen F."/>
            <person name="Wang G."/>
        </authorList>
    </citation>
    <scope>NUCLEOTIDE SEQUENCE [LARGE SCALE GENOMIC DNA]</scope>
    <source>
        <strain evidence="8 9">YC6267</strain>
    </source>
</reference>
<evidence type="ECO:0000313" key="8">
    <source>
        <dbReference type="EMBL" id="KFN43331.1"/>
    </source>
</evidence>
<organism evidence="8 9">
    <name type="scientific">Arenimonas oryziterrae DSM 21050 = YC6267</name>
    <dbReference type="NCBI Taxonomy" id="1121015"/>
    <lineage>
        <taxon>Bacteria</taxon>
        <taxon>Pseudomonadati</taxon>
        <taxon>Pseudomonadota</taxon>
        <taxon>Gammaproteobacteria</taxon>
        <taxon>Lysobacterales</taxon>
        <taxon>Lysobacteraceae</taxon>
        <taxon>Arenimonas</taxon>
    </lineage>
</organism>
<dbReference type="NCBIfam" id="TIGR00765">
    <property type="entry name" value="yihY_not_rbn"/>
    <property type="match status" value="1"/>
</dbReference>
<dbReference type="Gene3D" id="1.10.10.10">
    <property type="entry name" value="Winged helix-like DNA-binding domain superfamily/Winged helix DNA-binding domain"/>
    <property type="match status" value="1"/>
</dbReference>
<keyword evidence="5 7" id="KW-1133">Transmembrane helix</keyword>
<dbReference type="EMBL" id="AVCI01000005">
    <property type="protein sequence ID" value="KFN43331.1"/>
    <property type="molecule type" value="Genomic_DNA"/>
</dbReference>
<evidence type="ECO:0000256" key="4">
    <source>
        <dbReference type="ARBA" id="ARBA00022692"/>
    </source>
</evidence>
<evidence type="ECO:0000256" key="7">
    <source>
        <dbReference type="HAMAP-Rule" id="MF_00672"/>
    </source>
</evidence>
<sequence>MTFIDTLRRWFVRIDRERVAAFSRFLLKRFLDDRCFESAGALAYTSMFALVPFSAVVFVVLSAFPVFDSWTVKLTDFVFSNFLPSSARVIEQYLHGFAASAKELTATGVGALLVSVLLTMWSIERTFNRIWRVPSPRPRLTRFLMYWTLLTLGTLLMVSALASTSALFAIPALSGVEAQNLTQHLLFYLPTLLEFAAFTLAYWLIPHRSVPLRFALAGGVLATTLFEWLKWGFAVYLRNASYEQLYGALAVLPIFLIWLYSSWLVMLLGASVAASLSAFRYQPRALRLSPGAELYGLLRLLGRLAECRPSGAVLHLQEIQSREASLTDDHLQRMLSALSEMNIVQRSELGGWLLARDLDTVTLGELYEGMSLRIPAADLPLPARHDAIGRAAEKALNHLREPLKDPLQRSVGSFFSATSKDDTP</sequence>
<dbReference type="PANTHER" id="PTHR30213:SF0">
    <property type="entry name" value="UPF0761 MEMBRANE PROTEIN YIHY"/>
    <property type="match status" value="1"/>
</dbReference>
<keyword evidence="3" id="KW-0997">Cell inner membrane</keyword>
<feature type="transmembrane region" description="Helical" evidence="7">
    <location>
        <begin position="249"/>
        <end position="279"/>
    </location>
</feature>
<keyword evidence="9" id="KW-1185">Reference proteome</keyword>
<keyword evidence="6 7" id="KW-0472">Membrane</keyword>
<comment type="subcellular location">
    <subcellularLocation>
        <location evidence="1 7">Cell membrane</location>
        <topology evidence="1 7">Multi-pass membrane protein</topology>
    </subcellularLocation>
</comment>
<evidence type="ECO:0000313" key="9">
    <source>
        <dbReference type="Proteomes" id="UP000029385"/>
    </source>
</evidence>
<dbReference type="Proteomes" id="UP000029385">
    <property type="component" value="Unassembled WGS sequence"/>
</dbReference>
<dbReference type="OrthoDB" id="9808671at2"/>
<name>A0A091AV85_9GAMM</name>
<evidence type="ECO:0000256" key="2">
    <source>
        <dbReference type="ARBA" id="ARBA00022475"/>
    </source>
</evidence>
<evidence type="ECO:0000256" key="1">
    <source>
        <dbReference type="ARBA" id="ARBA00004651"/>
    </source>
</evidence>
<feature type="transmembrane region" description="Helical" evidence="7">
    <location>
        <begin position="185"/>
        <end position="205"/>
    </location>
</feature>
<dbReference type="HAMAP" id="MF_00672">
    <property type="entry name" value="UPF0761"/>
    <property type="match status" value="1"/>
</dbReference>
<feature type="transmembrane region" description="Helical" evidence="7">
    <location>
        <begin position="104"/>
        <end position="123"/>
    </location>
</feature>
<dbReference type="eggNOG" id="COG1295">
    <property type="taxonomic scope" value="Bacteria"/>
</dbReference>
<dbReference type="InterPro" id="IPR036388">
    <property type="entry name" value="WH-like_DNA-bd_sf"/>
</dbReference>
<dbReference type="PANTHER" id="PTHR30213">
    <property type="entry name" value="INNER MEMBRANE PROTEIN YHJD"/>
    <property type="match status" value="1"/>
</dbReference>
<feature type="transmembrane region" description="Helical" evidence="7">
    <location>
        <begin position="41"/>
        <end position="67"/>
    </location>
</feature>
<dbReference type="AlphaFoldDB" id="A0A091AV85"/>
<dbReference type="Pfam" id="PF03631">
    <property type="entry name" value="Virul_fac_BrkB"/>
    <property type="match status" value="1"/>
</dbReference>
<feature type="transmembrane region" description="Helical" evidence="7">
    <location>
        <begin position="144"/>
        <end position="173"/>
    </location>
</feature>
<accession>A0A091AV85</accession>
<evidence type="ECO:0000256" key="3">
    <source>
        <dbReference type="ARBA" id="ARBA00022519"/>
    </source>
</evidence>
<comment type="caution">
    <text evidence="8">The sequence shown here is derived from an EMBL/GenBank/DDBJ whole genome shotgun (WGS) entry which is preliminary data.</text>
</comment>
<keyword evidence="2 7" id="KW-1003">Cell membrane</keyword>
<dbReference type="STRING" id="1121015.GCA_000420545_00543"/>
<evidence type="ECO:0000256" key="6">
    <source>
        <dbReference type="ARBA" id="ARBA00023136"/>
    </source>
</evidence>
<keyword evidence="4 7" id="KW-0812">Transmembrane</keyword>
<protein>
    <recommendedName>
        <fullName evidence="7">UPF0761 membrane protein N789_08640</fullName>
    </recommendedName>
</protein>
<dbReference type="InterPro" id="IPR017039">
    <property type="entry name" value="Virul_fac_BrkB"/>
</dbReference>
<comment type="similarity">
    <text evidence="7">Belongs to the UPF0761 family.</text>
</comment>
<dbReference type="PATRIC" id="fig|1121015.4.peg.1218"/>
<gene>
    <name evidence="8" type="ORF">N789_08640</name>
</gene>
<evidence type="ECO:0000256" key="5">
    <source>
        <dbReference type="ARBA" id="ARBA00022989"/>
    </source>
</evidence>
<dbReference type="InterPro" id="IPR023679">
    <property type="entry name" value="UPF0761_bac"/>
</dbReference>
<proteinExistence type="inferred from homology"/>
<feature type="transmembrane region" description="Helical" evidence="7">
    <location>
        <begin position="212"/>
        <end position="229"/>
    </location>
</feature>